<sequence>MCHRSALTAAEVFLSTVGDVPFRVHSEVAVTSALEARGLRLVALKSNNLSTLQLFRKSATAVDLAKQEVVRVSSRHVRYAVLLDTICIFNGFQGPLENWLQNRTQGKRKRRRACMRVRRGRTGVADFSPDNESYKQLLERDLVMNVYRDGQWGSYRHRSVKWRGVVVKETSYAFLSLRTLGDLSSLQWYESPLNYAPPSGKSGMSSAVCDVYYAPLNFHDILLATGKVQVEPPHGVCMLFFK</sequence>
<name>A0ACB7T8B9_HYAAI</name>
<gene>
    <name evidence="1" type="ORF">HPB50_017961</name>
</gene>
<protein>
    <submittedName>
        <fullName evidence="1">Uncharacterized protein</fullName>
    </submittedName>
</protein>
<evidence type="ECO:0000313" key="1">
    <source>
        <dbReference type="EMBL" id="KAH6943235.1"/>
    </source>
</evidence>
<dbReference type="Proteomes" id="UP000821845">
    <property type="component" value="Chromosome 10"/>
</dbReference>
<organism evidence="1 2">
    <name type="scientific">Hyalomma asiaticum</name>
    <name type="common">Tick</name>
    <dbReference type="NCBI Taxonomy" id="266040"/>
    <lineage>
        <taxon>Eukaryota</taxon>
        <taxon>Metazoa</taxon>
        <taxon>Ecdysozoa</taxon>
        <taxon>Arthropoda</taxon>
        <taxon>Chelicerata</taxon>
        <taxon>Arachnida</taxon>
        <taxon>Acari</taxon>
        <taxon>Parasitiformes</taxon>
        <taxon>Ixodida</taxon>
        <taxon>Ixodoidea</taxon>
        <taxon>Ixodidae</taxon>
        <taxon>Hyalomminae</taxon>
        <taxon>Hyalomma</taxon>
    </lineage>
</organism>
<comment type="caution">
    <text evidence="1">The sequence shown here is derived from an EMBL/GenBank/DDBJ whole genome shotgun (WGS) entry which is preliminary data.</text>
</comment>
<reference evidence="1" key="1">
    <citation type="submission" date="2020-05" db="EMBL/GenBank/DDBJ databases">
        <title>Large-scale comparative analyses of tick genomes elucidate their genetic diversity and vector capacities.</title>
        <authorList>
            <person name="Jia N."/>
            <person name="Wang J."/>
            <person name="Shi W."/>
            <person name="Du L."/>
            <person name="Sun Y."/>
            <person name="Zhan W."/>
            <person name="Jiang J."/>
            <person name="Wang Q."/>
            <person name="Zhang B."/>
            <person name="Ji P."/>
            <person name="Sakyi L.B."/>
            <person name="Cui X."/>
            <person name="Yuan T."/>
            <person name="Jiang B."/>
            <person name="Yang W."/>
            <person name="Lam T.T.-Y."/>
            <person name="Chang Q."/>
            <person name="Ding S."/>
            <person name="Wang X."/>
            <person name="Zhu J."/>
            <person name="Ruan X."/>
            <person name="Zhao L."/>
            <person name="Wei J."/>
            <person name="Que T."/>
            <person name="Du C."/>
            <person name="Cheng J."/>
            <person name="Dai P."/>
            <person name="Han X."/>
            <person name="Huang E."/>
            <person name="Gao Y."/>
            <person name="Liu J."/>
            <person name="Shao H."/>
            <person name="Ye R."/>
            <person name="Li L."/>
            <person name="Wei W."/>
            <person name="Wang X."/>
            <person name="Wang C."/>
            <person name="Yang T."/>
            <person name="Huo Q."/>
            <person name="Li W."/>
            <person name="Guo W."/>
            <person name="Chen H."/>
            <person name="Zhou L."/>
            <person name="Ni X."/>
            <person name="Tian J."/>
            <person name="Zhou Y."/>
            <person name="Sheng Y."/>
            <person name="Liu T."/>
            <person name="Pan Y."/>
            <person name="Xia L."/>
            <person name="Li J."/>
            <person name="Zhao F."/>
            <person name="Cao W."/>
        </authorList>
    </citation>
    <scope>NUCLEOTIDE SEQUENCE</scope>
    <source>
        <strain evidence="1">Hyas-2018</strain>
    </source>
</reference>
<accession>A0ACB7T8B9</accession>
<evidence type="ECO:0000313" key="2">
    <source>
        <dbReference type="Proteomes" id="UP000821845"/>
    </source>
</evidence>
<dbReference type="EMBL" id="CM023490">
    <property type="protein sequence ID" value="KAH6943235.1"/>
    <property type="molecule type" value="Genomic_DNA"/>
</dbReference>
<proteinExistence type="predicted"/>
<keyword evidence="2" id="KW-1185">Reference proteome</keyword>